<dbReference type="PANTHER" id="PTHR30590:SF2">
    <property type="entry name" value="INNER MEMBRANE PROTEIN"/>
    <property type="match status" value="1"/>
</dbReference>
<feature type="transmembrane region" description="Helical" evidence="1">
    <location>
        <begin position="215"/>
        <end position="235"/>
    </location>
</feature>
<feature type="transmembrane region" description="Helical" evidence="1">
    <location>
        <begin position="61"/>
        <end position="81"/>
    </location>
</feature>
<feature type="transmembrane region" description="Helical" evidence="1">
    <location>
        <begin position="12"/>
        <end position="30"/>
    </location>
</feature>
<dbReference type="RefSeq" id="WP_321544971.1">
    <property type="nucleotide sequence ID" value="NZ_JAXIVS010000002.1"/>
</dbReference>
<feature type="transmembrane region" description="Helical" evidence="1">
    <location>
        <begin position="337"/>
        <end position="356"/>
    </location>
</feature>
<keyword evidence="1" id="KW-0472">Membrane</keyword>
<organism evidence="3 4">
    <name type="scientific">Hyalangium rubrum</name>
    <dbReference type="NCBI Taxonomy" id="3103134"/>
    <lineage>
        <taxon>Bacteria</taxon>
        <taxon>Pseudomonadati</taxon>
        <taxon>Myxococcota</taxon>
        <taxon>Myxococcia</taxon>
        <taxon>Myxococcales</taxon>
        <taxon>Cystobacterineae</taxon>
        <taxon>Archangiaceae</taxon>
        <taxon>Hyalangium</taxon>
    </lineage>
</organism>
<dbReference type="Pfam" id="PF04235">
    <property type="entry name" value="DUF418"/>
    <property type="match status" value="1"/>
</dbReference>
<dbReference type="EMBL" id="JAXIVS010000002">
    <property type="protein sequence ID" value="MDY7226250.1"/>
    <property type="molecule type" value="Genomic_DNA"/>
</dbReference>
<name>A0ABU5GYI2_9BACT</name>
<sequence length="421" mass="46228">MDGGERLVLIDTLRGFALCGIFVSNVFMWFSGRFYLSRAQQTALADNESLLDTVARHAAQFFVYGKFITLFAFLFGLGFAVQMGRAEKRGASIVPLYARRLGVLLCLGLAHLFLLWHGDILTTYALVGFTLLLFRGRSDKALLSCAAVLIFLVPIAILAIQRFPQLLGSAEATAAATQEATERATALRTQTWEAFTSGSYFEVLSASATYYLHEILKPMLFGTCAVLGRFLLGLLAGRSGLFHHASQHQRLFRKVLLWGFVAGVLGTSAGLVVRQLTAQKVLDPASMPWLPLITTPLRHLGDLGLGAFYVASLTLLFQRPHWQRWLSVLAPAGRMTLTNYLCQTVSSVLLFYGYGLGLFGKAGPALCVALAVGIFTVQLALSHLWLARFRFGPAEWLWRSLTYGKAQPMRRAPATVPTVAV</sequence>
<evidence type="ECO:0000259" key="2">
    <source>
        <dbReference type="Pfam" id="PF04235"/>
    </source>
</evidence>
<evidence type="ECO:0000256" key="1">
    <source>
        <dbReference type="SAM" id="Phobius"/>
    </source>
</evidence>
<protein>
    <submittedName>
        <fullName evidence="3">DUF418 domain-containing protein</fullName>
    </submittedName>
</protein>
<dbReference type="InterPro" id="IPR052529">
    <property type="entry name" value="Bact_Transport_Assoc"/>
</dbReference>
<feature type="transmembrane region" description="Helical" evidence="1">
    <location>
        <begin position="101"/>
        <end position="134"/>
    </location>
</feature>
<keyword evidence="4" id="KW-1185">Reference proteome</keyword>
<gene>
    <name evidence="3" type="ORF">SYV04_07635</name>
</gene>
<keyword evidence="1" id="KW-0812">Transmembrane</keyword>
<proteinExistence type="predicted"/>
<feature type="transmembrane region" description="Helical" evidence="1">
    <location>
        <begin position="141"/>
        <end position="160"/>
    </location>
</feature>
<dbReference type="PANTHER" id="PTHR30590">
    <property type="entry name" value="INNER MEMBRANE PROTEIN"/>
    <property type="match status" value="1"/>
</dbReference>
<feature type="transmembrane region" description="Helical" evidence="1">
    <location>
        <begin position="362"/>
        <end position="381"/>
    </location>
</feature>
<accession>A0ABU5GYI2</accession>
<evidence type="ECO:0000313" key="3">
    <source>
        <dbReference type="EMBL" id="MDY7226250.1"/>
    </source>
</evidence>
<evidence type="ECO:0000313" key="4">
    <source>
        <dbReference type="Proteomes" id="UP001291309"/>
    </source>
</evidence>
<feature type="domain" description="DUF418" evidence="2">
    <location>
        <begin position="236"/>
        <end position="405"/>
    </location>
</feature>
<comment type="caution">
    <text evidence="3">The sequence shown here is derived from an EMBL/GenBank/DDBJ whole genome shotgun (WGS) entry which is preliminary data.</text>
</comment>
<keyword evidence="1" id="KW-1133">Transmembrane helix</keyword>
<feature type="transmembrane region" description="Helical" evidence="1">
    <location>
        <begin position="297"/>
        <end position="317"/>
    </location>
</feature>
<reference evidence="3 4" key="1">
    <citation type="submission" date="2023-12" db="EMBL/GenBank/DDBJ databases">
        <title>the genome sequence of Hyalangium sp. s54d21.</title>
        <authorList>
            <person name="Zhang X."/>
        </authorList>
    </citation>
    <scope>NUCLEOTIDE SEQUENCE [LARGE SCALE GENOMIC DNA]</scope>
    <source>
        <strain evidence="4">s54d21</strain>
    </source>
</reference>
<dbReference type="InterPro" id="IPR007349">
    <property type="entry name" value="DUF418"/>
</dbReference>
<dbReference type="Proteomes" id="UP001291309">
    <property type="component" value="Unassembled WGS sequence"/>
</dbReference>
<feature type="transmembrane region" description="Helical" evidence="1">
    <location>
        <begin position="255"/>
        <end position="277"/>
    </location>
</feature>